<dbReference type="KEGG" id="acry:AC20117_15365"/>
<organism evidence="1 2">
    <name type="scientific">Crystallibacter crystallopoietes</name>
    <dbReference type="NCBI Taxonomy" id="37928"/>
    <lineage>
        <taxon>Bacteria</taxon>
        <taxon>Bacillati</taxon>
        <taxon>Actinomycetota</taxon>
        <taxon>Actinomycetes</taxon>
        <taxon>Micrococcales</taxon>
        <taxon>Micrococcaceae</taxon>
        <taxon>Crystallibacter</taxon>
    </lineage>
</organism>
<evidence type="ECO:0000313" key="2">
    <source>
        <dbReference type="Proteomes" id="UP000181917"/>
    </source>
</evidence>
<gene>
    <name evidence="1" type="ORF">SAMN04489742_0383</name>
</gene>
<proteinExistence type="predicted"/>
<keyword evidence="2" id="KW-1185">Reference proteome</keyword>
<name>A0A1H0ZJ96_9MICC</name>
<accession>A0A1H0ZJ96</accession>
<sequence>MAHSHFDRFLQEATALDLESDCTLAPDPLYGLYVSWCEVTRNARRAEKTFRAAMKSRVGAGPNGLCMKGPAAADYFLSSYPRLT</sequence>
<evidence type="ECO:0000313" key="1">
    <source>
        <dbReference type="EMBL" id="SDQ27241.1"/>
    </source>
</evidence>
<dbReference type="Proteomes" id="UP000181917">
    <property type="component" value="Unassembled WGS sequence"/>
</dbReference>
<dbReference type="AlphaFoldDB" id="A0A1H0ZJ96"/>
<dbReference type="STRING" id="37928.SAMN04489742_0383"/>
<dbReference type="EMBL" id="FNKH01000002">
    <property type="protein sequence ID" value="SDQ27241.1"/>
    <property type="molecule type" value="Genomic_DNA"/>
</dbReference>
<dbReference type="OrthoDB" id="4947997at2"/>
<reference evidence="1 2" key="1">
    <citation type="submission" date="2016-10" db="EMBL/GenBank/DDBJ databases">
        <authorList>
            <person name="de Groot N.N."/>
        </authorList>
    </citation>
    <scope>NUCLEOTIDE SEQUENCE [LARGE SCALE GENOMIC DNA]</scope>
    <source>
        <strain evidence="1 2">DSM 20117</strain>
    </source>
</reference>
<protein>
    <submittedName>
        <fullName evidence="1">Uncharacterized protein</fullName>
    </submittedName>
</protein>